<name>A0A7D9IBN9_PARCT</name>
<keyword evidence="3" id="KW-1185">Reference proteome</keyword>
<proteinExistence type="predicted"/>
<protein>
    <submittedName>
        <fullName evidence="2">Uncharacterized protein</fullName>
    </submittedName>
</protein>
<dbReference type="Proteomes" id="UP001152795">
    <property type="component" value="Unassembled WGS sequence"/>
</dbReference>
<sequence>MGQTCCTPIVCGPESPRLCCLTQESQEPKYARYLGSSEDELALVNIIGEALELDPVVDREAGEEKINNWIESSAPNLGLPESDMGINRLKCLKYWEAVLAKDISKLSGSTVHFCFEKKSPEDQARLVIEHRGKSLFVRNASKRASKKEQAVSRPLMAQAEQTRSENGPTETEI</sequence>
<dbReference type="EMBL" id="CACRXK020004083">
    <property type="protein sequence ID" value="CAB4001420.1"/>
    <property type="molecule type" value="Genomic_DNA"/>
</dbReference>
<accession>A0A7D9IBN9</accession>
<dbReference type="OrthoDB" id="5955903at2759"/>
<evidence type="ECO:0000313" key="2">
    <source>
        <dbReference type="EMBL" id="CAB4001420.1"/>
    </source>
</evidence>
<feature type="compositionally biased region" description="Polar residues" evidence="1">
    <location>
        <begin position="159"/>
        <end position="173"/>
    </location>
</feature>
<evidence type="ECO:0000256" key="1">
    <source>
        <dbReference type="SAM" id="MobiDB-lite"/>
    </source>
</evidence>
<gene>
    <name evidence="2" type="ORF">PACLA_8A005982</name>
</gene>
<evidence type="ECO:0000313" key="3">
    <source>
        <dbReference type="Proteomes" id="UP001152795"/>
    </source>
</evidence>
<comment type="caution">
    <text evidence="2">The sequence shown here is derived from an EMBL/GenBank/DDBJ whole genome shotgun (WGS) entry which is preliminary data.</text>
</comment>
<feature type="region of interest" description="Disordered" evidence="1">
    <location>
        <begin position="139"/>
        <end position="173"/>
    </location>
</feature>
<dbReference type="AlphaFoldDB" id="A0A7D9IBN9"/>
<organism evidence="2 3">
    <name type="scientific">Paramuricea clavata</name>
    <name type="common">Red gorgonian</name>
    <name type="synonym">Violescent sea-whip</name>
    <dbReference type="NCBI Taxonomy" id="317549"/>
    <lineage>
        <taxon>Eukaryota</taxon>
        <taxon>Metazoa</taxon>
        <taxon>Cnidaria</taxon>
        <taxon>Anthozoa</taxon>
        <taxon>Octocorallia</taxon>
        <taxon>Malacalcyonacea</taxon>
        <taxon>Plexauridae</taxon>
        <taxon>Paramuricea</taxon>
    </lineage>
</organism>
<reference evidence="2" key="1">
    <citation type="submission" date="2020-04" db="EMBL/GenBank/DDBJ databases">
        <authorList>
            <person name="Alioto T."/>
            <person name="Alioto T."/>
            <person name="Gomez Garrido J."/>
        </authorList>
    </citation>
    <scope>NUCLEOTIDE SEQUENCE</scope>
    <source>
        <strain evidence="2">A484AB</strain>
    </source>
</reference>